<dbReference type="SMART" id="SM00831">
    <property type="entry name" value="Cation_ATPase_N"/>
    <property type="match status" value="1"/>
</dbReference>
<dbReference type="InterPro" id="IPR006068">
    <property type="entry name" value="ATPase_P-typ_cation-transptr_C"/>
</dbReference>
<dbReference type="PRINTS" id="PR00120">
    <property type="entry name" value="HATPASE"/>
</dbReference>
<dbReference type="PANTHER" id="PTHR43294:SF20">
    <property type="entry name" value="P-TYPE ATPASE"/>
    <property type="match status" value="1"/>
</dbReference>
<keyword evidence="8" id="KW-1278">Translocase</keyword>
<dbReference type="SUPFAM" id="SSF81660">
    <property type="entry name" value="Metal cation-transporting ATPase, ATP-binding domain N"/>
    <property type="match status" value="1"/>
</dbReference>
<feature type="transmembrane region" description="Helical" evidence="11">
    <location>
        <begin position="57"/>
        <end position="80"/>
    </location>
</feature>
<feature type="transmembrane region" description="Helical" evidence="11">
    <location>
        <begin position="86"/>
        <end position="107"/>
    </location>
</feature>
<evidence type="ECO:0000256" key="2">
    <source>
        <dbReference type="ARBA" id="ARBA00005675"/>
    </source>
</evidence>
<feature type="transmembrane region" description="Helical" evidence="11">
    <location>
        <begin position="250"/>
        <end position="267"/>
    </location>
</feature>
<keyword evidence="5" id="KW-0547">Nucleotide-binding</keyword>
<dbReference type="GO" id="GO:0030007">
    <property type="term" value="P:intracellular potassium ion homeostasis"/>
    <property type="evidence" value="ECO:0007669"/>
    <property type="project" value="TreeGrafter"/>
</dbReference>
<evidence type="ECO:0000256" key="1">
    <source>
        <dbReference type="ARBA" id="ARBA00004127"/>
    </source>
</evidence>
<evidence type="ECO:0000313" key="13">
    <source>
        <dbReference type="EMBL" id="MBJ3763678.1"/>
    </source>
</evidence>
<evidence type="ECO:0000259" key="12">
    <source>
        <dbReference type="SMART" id="SM00831"/>
    </source>
</evidence>
<dbReference type="InterPro" id="IPR004014">
    <property type="entry name" value="ATPase_P-typ_cation-transptr_N"/>
</dbReference>
<evidence type="ECO:0000256" key="4">
    <source>
        <dbReference type="ARBA" id="ARBA00022692"/>
    </source>
</evidence>
<keyword evidence="7" id="KW-0460">Magnesium</keyword>
<evidence type="ECO:0000256" key="3">
    <source>
        <dbReference type="ARBA" id="ARBA00022553"/>
    </source>
</evidence>
<dbReference type="SUPFAM" id="SSF56784">
    <property type="entry name" value="HAD-like"/>
    <property type="match status" value="1"/>
</dbReference>
<dbReference type="InterPro" id="IPR018303">
    <property type="entry name" value="ATPase_P-typ_P_site"/>
</dbReference>
<dbReference type="GO" id="GO:1990573">
    <property type="term" value="P:potassium ion import across plasma membrane"/>
    <property type="evidence" value="ECO:0007669"/>
    <property type="project" value="TreeGrafter"/>
</dbReference>
<dbReference type="Gene3D" id="2.70.150.10">
    <property type="entry name" value="Calcium-transporting ATPase, cytoplasmic transduction domain A"/>
    <property type="match status" value="1"/>
</dbReference>
<dbReference type="InterPro" id="IPR023214">
    <property type="entry name" value="HAD_sf"/>
</dbReference>
<dbReference type="InterPro" id="IPR044492">
    <property type="entry name" value="P_typ_ATPase_HD_dom"/>
</dbReference>
<dbReference type="InterPro" id="IPR050510">
    <property type="entry name" value="Cation_transp_ATPase_P-type"/>
</dbReference>
<dbReference type="SUPFAM" id="SSF81665">
    <property type="entry name" value="Calcium ATPase, transmembrane domain M"/>
    <property type="match status" value="1"/>
</dbReference>
<keyword evidence="4 11" id="KW-0812">Transmembrane</keyword>
<dbReference type="SFLD" id="SFLDS00003">
    <property type="entry name" value="Haloacid_Dehalogenase"/>
    <property type="match status" value="1"/>
</dbReference>
<keyword evidence="10 11" id="KW-0472">Membrane</keyword>
<evidence type="ECO:0000256" key="9">
    <source>
        <dbReference type="ARBA" id="ARBA00022989"/>
    </source>
</evidence>
<comment type="caution">
    <text evidence="13">The sequence shown here is derived from an EMBL/GenBank/DDBJ whole genome shotgun (WGS) entry which is preliminary data.</text>
</comment>
<evidence type="ECO:0000256" key="8">
    <source>
        <dbReference type="ARBA" id="ARBA00022967"/>
    </source>
</evidence>
<organism evidence="13 14">
    <name type="scientific">Palleronia pontilimi</name>
    <dbReference type="NCBI Taxonomy" id="1964209"/>
    <lineage>
        <taxon>Bacteria</taxon>
        <taxon>Pseudomonadati</taxon>
        <taxon>Pseudomonadota</taxon>
        <taxon>Alphaproteobacteria</taxon>
        <taxon>Rhodobacterales</taxon>
        <taxon>Roseobacteraceae</taxon>
        <taxon>Palleronia</taxon>
    </lineage>
</organism>
<dbReference type="InterPro" id="IPR023298">
    <property type="entry name" value="ATPase_P-typ_TM_dom_sf"/>
</dbReference>
<feature type="transmembrane region" description="Helical" evidence="11">
    <location>
        <begin position="835"/>
        <end position="856"/>
    </location>
</feature>
<sequence length="906" mass="95358">MPSDTAQPRHAETAQRVVEDLQAKPGTGLTGEEVRARQSRHGLNRLSRQHRKGAWQILLHQVRSIIVWLLGGATLLSFTLGDVAEGVAIACVLVFNTAIGFITELRAARSMEALLRIAEVRTRVRRDGKVQMVDAQDLVPGDLVILEAGDIVSADLRLLETADIQANESVLTGESAPVAKSTDPVPADATLGDRSCMAFKGTAITQGTGAGVVTATGMDTQVGRISALAQGAEAEVAPLERRLDRLGHRLVWLTLALSVLTIGAGILRGHDMAVMIQTGIALAVAAVPEGLPVVATLCLARGMLRMNRHNALIRQLSSVETLGAATIILTDKTGTLTENRMSVVRILLAEADLALDWHGKTASFTLDDGAVEPAADARARWALTVGALCTNADIGATDGDAASGDPMEIALLDAARAAGLEASDLRRTHPELAEYAFDPELRMMATEHGWDDGVLVAIKGAPEAVIARSGTEMGPDGPRPLTDAARAAWRDRLERAAGRGLRLLGLAMKRADGAGDDPYDGLTLLGLAGLSDPLRPDIPDAIEDCRRAGVRVVMLTGDHAATARAIAAQAGIGGADPHVMEGHEIAGRDLGAASPDLRARLLAADVFARVEPETKLNLVALYQQAGQVVAMTGDGVNDAPALKKADIGVAMGKRGTQVAQEAAHMVLRDDAFPTIVVAMRQGRVIYDNIRKFVIYLMSCNVSEVLVVSLAIGAGLPTPLLPLQILFLNLVTDVFPAFALGLGRGDVGIMQRPPRDPKEAIVDRARWWLLGALGAIITLVTLGAFAAALFGLRLAPDQAVTVAFVTLSLAQLWNVFNMRAPDSAVLRNEVTRNPYVWAALALCLTLIGLALWIPSAAELLGLPDPGPAGLLLGVGASLVTVLAGQPVVWAMGRDPAPQLGGPRGAET</sequence>
<gene>
    <name evidence="13" type="ORF">ILP92_13050</name>
</gene>
<feature type="transmembrane region" description="Helical" evidence="11">
    <location>
        <begin position="766"/>
        <end position="791"/>
    </location>
</feature>
<dbReference type="PROSITE" id="PS00154">
    <property type="entry name" value="ATPASE_E1_E2"/>
    <property type="match status" value="1"/>
</dbReference>
<dbReference type="Pfam" id="PF13246">
    <property type="entry name" value="Cation_ATPase"/>
    <property type="match status" value="1"/>
</dbReference>
<keyword evidence="9 11" id="KW-1133">Transmembrane helix</keyword>
<feature type="domain" description="Cation-transporting P-type ATPase N-terminal" evidence="12">
    <location>
        <begin position="8"/>
        <end position="82"/>
    </location>
</feature>
<dbReference type="NCBIfam" id="TIGR01494">
    <property type="entry name" value="ATPase_P-type"/>
    <property type="match status" value="2"/>
</dbReference>
<evidence type="ECO:0000256" key="11">
    <source>
        <dbReference type="SAM" id="Phobius"/>
    </source>
</evidence>
<dbReference type="Pfam" id="PF00122">
    <property type="entry name" value="E1-E2_ATPase"/>
    <property type="match status" value="1"/>
</dbReference>
<dbReference type="Pfam" id="PF00689">
    <property type="entry name" value="Cation_ATPase_C"/>
    <property type="match status" value="1"/>
</dbReference>
<dbReference type="PANTHER" id="PTHR43294">
    <property type="entry name" value="SODIUM/POTASSIUM-TRANSPORTING ATPASE SUBUNIT ALPHA"/>
    <property type="match status" value="1"/>
</dbReference>
<dbReference type="SFLD" id="SFLDG00002">
    <property type="entry name" value="C1.7:_P-type_atpase_like"/>
    <property type="match status" value="1"/>
</dbReference>
<dbReference type="GO" id="GO:0005391">
    <property type="term" value="F:P-type sodium:potassium-exchanging transporter activity"/>
    <property type="evidence" value="ECO:0007669"/>
    <property type="project" value="TreeGrafter"/>
</dbReference>
<dbReference type="InterPro" id="IPR001757">
    <property type="entry name" value="P_typ_ATPase"/>
</dbReference>
<proteinExistence type="inferred from homology"/>
<name>A0A934IIR3_9RHOB</name>
<comment type="similarity">
    <text evidence="2">Belongs to the cation transport ATPase (P-type) (TC 3.A.3) family. Type IIA subfamily.</text>
</comment>
<feature type="transmembrane region" description="Helical" evidence="11">
    <location>
        <begin position="719"/>
        <end position="741"/>
    </location>
</feature>
<dbReference type="Pfam" id="PF00690">
    <property type="entry name" value="Cation_ATPase_N"/>
    <property type="match status" value="1"/>
</dbReference>
<feature type="transmembrane region" description="Helical" evidence="11">
    <location>
        <begin position="868"/>
        <end position="888"/>
    </location>
</feature>
<dbReference type="InterPro" id="IPR059000">
    <property type="entry name" value="ATPase_P-type_domA"/>
</dbReference>
<evidence type="ECO:0000256" key="10">
    <source>
        <dbReference type="ARBA" id="ARBA00023136"/>
    </source>
</evidence>
<dbReference type="InterPro" id="IPR036412">
    <property type="entry name" value="HAD-like_sf"/>
</dbReference>
<feature type="transmembrane region" description="Helical" evidence="11">
    <location>
        <begin position="279"/>
        <end position="300"/>
    </location>
</feature>
<dbReference type="EMBL" id="JAEKPD010000013">
    <property type="protein sequence ID" value="MBJ3763678.1"/>
    <property type="molecule type" value="Genomic_DNA"/>
</dbReference>
<dbReference type="AlphaFoldDB" id="A0A934IIR3"/>
<keyword evidence="3" id="KW-0597">Phosphoprotein</keyword>
<dbReference type="FunFam" id="2.70.150.10:FF:000160">
    <property type="entry name" value="Sarcoplasmic/endoplasmic reticulum calcium ATPase 1"/>
    <property type="match status" value="1"/>
</dbReference>
<dbReference type="SFLD" id="SFLDF00027">
    <property type="entry name" value="p-type_atpase"/>
    <property type="match status" value="1"/>
</dbReference>
<dbReference type="InterPro" id="IPR008250">
    <property type="entry name" value="ATPase_P-typ_transduc_dom_A_sf"/>
</dbReference>
<dbReference type="SUPFAM" id="SSF81653">
    <property type="entry name" value="Calcium ATPase, transduction domain A"/>
    <property type="match status" value="1"/>
</dbReference>
<keyword evidence="6" id="KW-0067">ATP-binding</keyword>
<dbReference type="Gene3D" id="3.40.50.1000">
    <property type="entry name" value="HAD superfamily/HAD-like"/>
    <property type="match status" value="1"/>
</dbReference>
<evidence type="ECO:0000256" key="5">
    <source>
        <dbReference type="ARBA" id="ARBA00022741"/>
    </source>
</evidence>
<dbReference type="GO" id="GO:0005524">
    <property type="term" value="F:ATP binding"/>
    <property type="evidence" value="ECO:0007669"/>
    <property type="project" value="UniProtKB-KW"/>
</dbReference>
<evidence type="ECO:0000256" key="7">
    <source>
        <dbReference type="ARBA" id="ARBA00022842"/>
    </source>
</evidence>
<dbReference type="PRINTS" id="PR00119">
    <property type="entry name" value="CATATPASE"/>
</dbReference>
<accession>A0A934IIR3</accession>
<dbReference type="GO" id="GO:0036376">
    <property type="term" value="P:sodium ion export across plasma membrane"/>
    <property type="evidence" value="ECO:0007669"/>
    <property type="project" value="TreeGrafter"/>
</dbReference>
<dbReference type="Gene3D" id="1.20.1110.10">
    <property type="entry name" value="Calcium-transporting ATPase, transmembrane domain"/>
    <property type="match status" value="1"/>
</dbReference>
<dbReference type="RefSeq" id="WP_198916852.1">
    <property type="nucleotide sequence ID" value="NZ_JAEKPD010000013.1"/>
</dbReference>
<dbReference type="Gene3D" id="3.40.1110.10">
    <property type="entry name" value="Calcium-transporting ATPase, cytoplasmic domain N"/>
    <property type="match status" value="1"/>
</dbReference>
<feature type="transmembrane region" description="Helical" evidence="11">
    <location>
        <begin position="797"/>
        <end position="815"/>
    </location>
</feature>
<keyword evidence="14" id="KW-1185">Reference proteome</keyword>
<evidence type="ECO:0000256" key="6">
    <source>
        <dbReference type="ARBA" id="ARBA00022840"/>
    </source>
</evidence>
<reference evidence="13" key="1">
    <citation type="submission" date="2020-12" db="EMBL/GenBank/DDBJ databases">
        <title>Bacterial taxonomy.</title>
        <authorList>
            <person name="Pan X."/>
        </authorList>
    </citation>
    <scope>NUCLEOTIDE SEQUENCE</scope>
    <source>
        <strain evidence="13">KCTC 52957</strain>
    </source>
</reference>
<dbReference type="GO" id="GO:0012505">
    <property type="term" value="C:endomembrane system"/>
    <property type="evidence" value="ECO:0007669"/>
    <property type="project" value="UniProtKB-SubCell"/>
</dbReference>
<protein>
    <submittedName>
        <fullName evidence="13">Cation-transporting P-type ATPase</fullName>
    </submittedName>
</protein>
<comment type="subcellular location">
    <subcellularLocation>
        <location evidence="1">Endomembrane system</location>
        <topology evidence="1">Multi-pass membrane protein</topology>
    </subcellularLocation>
</comment>
<dbReference type="GO" id="GO:1902600">
    <property type="term" value="P:proton transmembrane transport"/>
    <property type="evidence" value="ECO:0007669"/>
    <property type="project" value="TreeGrafter"/>
</dbReference>
<dbReference type="GO" id="GO:0016887">
    <property type="term" value="F:ATP hydrolysis activity"/>
    <property type="evidence" value="ECO:0007669"/>
    <property type="project" value="InterPro"/>
</dbReference>
<dbReference type="InterPro" id="IPR023299">
    <property type="entry name" value="ATPase_P-typ_cyto_dom_N"/>
</dbReference>
<evidence type="ECO:0000313" key="14">
    <source>
        <dbReference type="Proteomes" id="UP000642488"/>
    </source>
</evidence>
<dbReference type="GO" id="GO:0005886">
    <property type="term" value="C:plasma membrane"/>
    <property type="evidence" value="ECO:0007669"/>
    <property type="project" value="TreeGrafter"/>
</dbReference>
<dbReference type="GO" id="GO:0006883">
    <property type="term" value="P:intracellular sodium ion homeostasis"/>
    <property type="evidence" value="ECO:0007669"/>
    <property type="project" value="TreeGrafter"/>
</dbReference>
<feature type="transmembrane region" description="Helical" evidence="11">
    <location>
        <begin position="692"/>
        <end position="713"/>
    </location>
</feature>
<dbReference type="Proteomes" id="UP000642488">
    <property type="component" value="Unassembled WGS sequence"/>
</dbReference>